<dbReference type="PROSITE" id="PS51007">
    <property type="entry name" value="CYTC"/>
    <property type="match status" value="1"/>
</dbReference>
<keyword evidence="13 18" id="KW-0472">Membrane</keyword>
<dbReference type="GO" id="GO:0005886">
    <property type="term" value="C:plasma membrane"/>
    <property type="evidence" value="ECO:0007669"/>
    <property type="project" value="UniProtKB-SubCell"/>
</dbReference>
<evidence type="ECO:0000256" key="6">
    <source>
        <dbReference type="ARBA" id="ARBA00022692"/>
    </source>
</evidence>
<dbReference type="PROSITE" id="PS50999">
    <property type="entry name" value="COX2_TM"/>
    <property type="match status" value="1"/>
</dbReference>
<keyword evidence="7 15" id="KW-0479">Metal-binding</keyword>
<dbReference type="InterPro" id="IPR036909">
    <property type="entry name" value="Cyt_c-like_dom_sf"/>
</dbReference>
<dbReference type="EC" id="7.1.1.9" evidence="17"/>
<dbReference type="InterPro" id="IPR011759">
    <property type="entry name" value="Cyt_c_oxidase_su2_TM_dom"/>
</dbReference>
<evidence type="ECO:0000256" key="8">
    <source>
        <dbReference type="ARBA" id="ARBA00022967"/>
    </source>
</evidence>
<dbReference type="SUPFAM" id="SSF81464">
    <property type="entry name" value="Cytochrome c oxidase subunit II-like, transmembrane region"/>
    <property type="match status" value="1"/>
</dbReference>
<comment type="catalytic activity">
    <reaction evidence="17">
        <text>4 Fe(II)-[cytochrome c] + O2 + 8 H(+)(in) = 4 Fe(III)-[cytochrome c] + 2 H2O + 4 H(+)(out)</text>
        <dbReference type="Rhea" id="RHEA:11436"/>
        <dbReference type="Rhea" id="RHEA-COMP:10350"/>
        <dbReference type="Rhea" id="RHEA-COMP:14399"/>
        <dbReference type="ChEBI" id="CHEBI:15377"/>
        <dbReference type="ChEBI" id="CHEBI:15378"/>
        <dbReference type="ChEBI" id="CHEBI:15379"/>
        <dbReference type="ChEBI" id="CHEBI:29033"/>
        <dbReference type="ChEBI" id="CHEBI:29034"/>
        <dbReference type="EC" id="7.1.1.9"/>
    </reaction>
</comment>
<keyword evidence="11 15" id="KW-0408">Iron</keyword>
<feature type="transmembrane region" description="Helical" evidence="18">
    <location>
        <begin position="69"/>
        <end position="92"/>
    </location>
</feature>
<dbReference type="CDD" id="cd13915">
    <property type="entry name" value="CuRO_HCO_II_like_2"/>
    <property type="match status" value="1"/>
</dbReference>
<evidence type="ECO:0000256" key="14">
    <source>
        <dbReference type="ARBA" id="ARBA00024688"/>
    </source>
</evidence>
<evidence type="ECO:0000256" key="2">
    <source>
        <dbReference type="ARBA" id="ARBA00007866"/>
    </source>
</evidence>
<gene>
    <name evidence="22" type="ORF">AKJ09_04369</name>
</gene>
<dbReference type="Gene3D" id="2.60.40.420">
    <property type="entry name" value="Cupredoxins - blue copper proteins"/>
    <property type="match status" value="1"/>
</dbReference>
<dbReference type="GO" id="GO:0042773">
    <property type="term" value="P:ATP synthesis coupled electron transport"/>
    <property type="evidence" value="ECO:0007669"/>
    <property type="project" value="TreeGrafter"/>
</dbReference>
<dbReference type="InterPro" id="IPR008972">
    <property type="entry name" value="Cupredoxin"/>
</dbReference>
<evidence type="ECO:0000256" key="7">
    <source>
        <dbReference type="ARBA" id="ARBA00022723"/>
    </source>
</evidence>
<keyword evidence="9 16" id="KW-0249">Electron transport</keyword>
<dbReference type="Proteomes" id="UP000064967">
    <property type="component" value="Chromosome"/>
</dbReference>
<feature type="domain" description="Cytochrome oxidase subunit II transmembrane region profile" evidence="20">
    <location>
        <begin position="1"/>
        <end position="98"/>
    </location>
</feature>
<evidence type="ECO:0000259" key="21">
    <source>
        <dbReference type="PROSITE" id="PS51007"/>
    </source>
</evidence>
<evidence type="ECO:0000256" key="11">
    <source>
        <dbReference type="ARBA" id="ARBA00023004"/>
    </source>
</evidence>
<dbReference type="PATRIC" id="fig|1391654.3.peg.4425"/>
<dbReference type="InterPro" id="IPR014222">
    <property type="entry name" value="Cyt_c_oxidase_su2"/>
</dbReference>
<dbReference type="Pfam" id="PF02790">
    <property type="entry name" value="COX2_TM"/>
    <property type="match status" value="1"/>
</dbReference>
<comment type="subcellular location">
    <subcellularLocation>
        <location evidence="16">Cell membrane</location>
        <topology evidence="16">Multi-pass membrane protein</topology>
    </subcellularLocation>
    <subcellularLocation>
        <location evidence="1">Membrane</location>
        <topology evidence="1">Multi-pass membrane protein</topology>
    </subcellularLocation>
</comment>
<dbReference type="RefSeq" id="WP_146648804.1">
    <property type="nucleotide sequence ID" value="NZ_CP012333.1"/>
</dbReference>
<evidence type="ECO:0000256" key="17">
    <source>
        <dbReference type="RuleBase" id="RU004024"/>
    </source>
</evidence>
<evidence type="ECO:0000259" key="20">
    <source>
        <dbReference type="PROSITE" id="PS50999"/>
    </source>
</evidence>
<keyword evidence="8" id="KW-1278">Translocase</keyword>
<evidence type="ECO:0000256" key="10">
    <source>
        <dbReference type="ARBA" id="ARBA00022989"/>
    </source>
</evidence>
<evidence type="ECO:0000256" key="12">
    <source>
        <dbReference type="ARBA" id="ARBA00023008"/>
    </source>
</evidence>
<dbReference type="PANTHER" id="PTHR22888">
    <property type="entry name" value="CYTOCHROME C OXIDASE, SUBUNIT II"/>
    <property type="match status" value="1"/>
</dbReference>
<dbReference type="SUPFAM" id="SSF46626">
    <property type="entry name" value="Cytochrome c"/>
    <property type="match status" value="1"/>
</dbReference>
<keyword evidence="3 16" id="KW-0813">Transport</keyword>
<organism evidence="22 23">
    <name type="scientific">Labilithrix luteola</name>
    <dbReference type="NCBI Taxonomy" id="1391654"/>
    <lineage>
        <taxon>Bacteria</taxon>
        <taxon>Pseudomonadati</taxon>
        <taxon>Myxococcota</taxon>
        <taxon>Polyangia</taxon>
        <taxon>Polyangiales</taxon>
        <taxon>Labilitrichaceae</taxon>
        <taxon>Labilithrix</taxon>
    </lineage>
</organism>
<dbReference type="GO" id="GO:0016491">
    <property type="term" value="F:oxidoreductase activity"/>
    <property type="evidence" value="ECO:0007669"/>
    <property type="project" value="InterPro"/>
</dbReference>
<evidence type="ECO:0000256" key="5">
    <source>
        <dbReference type="ARBA" id="ARBA00022660"/>
    </source>
</evidence>
<evidence type="ECO:0000256" key="16">
    <source>
        <dbReference type="RuleBase" id="RU000456"/>
    </source>
</evidence>
<dbReference type="STRING" id="1391654.AKJ09_04369"/>
<dbReference type="KEGG" id="llu:AKJ09_04369"/>
<dbReference type="PROSITE" id="PS00078">
    <property type="entry name" value="COX2"/>
    <property type="match status" value="1"/>
</dbReference>
<feature type="domain" description="Cytochrome c" evidence="21">
    <location>
        <begin position="225"/>
        <end position="327"/>
    </location>
</feature>
<proteinExistence type="inferred from homology"/>
<dbReference type="InterPro" id="IPR002429">
    <property type="entry name" value="CcO_II-like_C"/>
</dbReference>
<dbReference type="SUPFAM" id="SSF49503">
    <property type="entry name" value="Cupredoxins"/>
    <property type="match status" value="1"/>
</dbReference>
<keyword evidence="5 16" id="KW-0679">Respiratory chain</keyword>
<name>A0A0K1PW12_9BACT</name>
<comment type="function">
    <text evidence="14 17">Subunits I and II form the functional core of the enzyme complex. Electrons originating in cytochrome c are transferred via heme a and Cu(A) to the binuclear center formed by heme a3 and Cu(B).</text>
</comment>
<protein>
    <recommendedName>
        <fullName evidence="17">Cytochrome c oxidase subunit 2</fullName>
        <ecNumber evidence="17">7.1.1.9</ecNumber>
    </recommendedName>
</protein>
<feature type="transmembrane region" description="Helical" evidence="18">
    <location>
        <begin position="28"/>
        <end position="48"/>
    </location>
</feature>
<dbReference type="InterPro" id="IPR045187">
    <property type="entry name" value="CcO_II"/>
</dbReference>
<dbReference type="Pfam" id="PF00034">
    <property type="entry name" value="Cytochrom_C"/>
    <property type="match status" value="1"/>
</dbReference>
<keyword evidence="6 16" id="KW-0812">Transmembrane</keyword>
<comment type="similarity">
    <text evidence="2 16">Belongs to the cytochrome c oxidase subunit 2 family.</text>
</comment>
<dbReference type="OrthoDB" id="9781261at2"/>
<evidence type="ECO:0000259" key="19">
    <source>
        <dbReference type="PROSITE" id="PS50857"/>
    </source>
</evidence>
<dbReference type="InterPro" id="IPR036257">
    <property type="entry name" value="Cyt_c_oxidase_su2_TM_sf"/>
</dbReference>
<evidence type="ECO:0000256" key="3">
    <source>
        <dbReference type="ARBA" id="ARBA00022448"/>
    </source>
</evidence>
<dbReference type="GO" id="GO:0020037">
    <property type="term" value="F:heme binding"/>
    <property type="evidence" value="ECO:0007669"/>
    <property type="project" value="InterPro"/>
</dbReference>
<reference evidence="22 23" key="1">
    <citation type="submission" date="2015-08" db="EMBL/GenBank/DDBJ databases">
        <authorList>
            <person name="Babu N.S."/>
            <person name="Beckwith C.J."/>
            <person name="Beseler K.G."/>
            <person name="Brison A."/>
            <person name="Carone J.V."/>
            <person name="Caskin T.P."/>
            <person name="Diamond M."/>
            <person name="Durham M.E."/>
            <person name="Foxe J.M."/>
            <person name="Go M."/>
            <person name="Henderson B.A."/>
            <person name="Jones I.B."/>
            <person name="McGettigan J.A."/>
            <person name="Micheletti S.J."/>
            <person name="Nasrallah M.E."/>
            <person name="Ortiz D."/>
            <person name="Piller C.R."/>
            <person name="Privatt S.R."/>
            <person name="Schneider S.L."/>
            <person name="Sharp S."/>
            <person name="Smith T.C."/>
            <person name="Stanton J.D."/>
            <person name="Ullery H.E."/>
            <person name="Wilson R.J."/>
            <person name="Serrano M.G."/>
            <person name="Buck G."/>
            <person name="Lee V."/>
            <person name="Wang Y."/>
            <person name="Carvalho R."/>
            <person name="Voegtly L."/>
            <person name="Shi R."/>
            <person name="Duckworth R."/>
            <person name="Johnson A."/>
            <person name="Loviza R."/>
            <person name="Walstead R."/>
            <person name="Shah Z."/>
            <person name="Kiflezghi M."/>
            <person name="Wade K."/>
            <person name="Ball S.L."/>
            <person name="Bradley K.W."/>
            <person name="Asai D.J."/>
            <person name="Bowman C.A."/>
            <person name="Russell D.A."/>
            <person name="Pope W.H."/>
            <person name="Jacobs-Sera D."/>
            <person name="Hendrix R.W."/>
            <person name="Hatfull G.F."/>
        </authorList>
    </citation>
    <scope>NUCLEOTIDE SEQUENCE [LARGE SCALE GENOMIC DNA]</scope>
    <source>
        <strain evidence="22 23">DSM 27648</strain>
    </source>
</reference>
<dbReference type="InterPro" id="IPR009056">
    <property type="entry name" value="Cyt_c-like_dom"/>
</dbReference>
<evidence type="ECO:0000313" key="23">
    <source>
        <dbReference type="Proteomes" id="UP000064967"/>
    </source>
</evidence>
<dbReference type="Gene3D" id="1.10.287.90">
    <property type="match status" value="1"/>
</dbReference>
<evidence type="ECO:0000313" key="22">
    <source>
        <dbReference type="EMBL" id="AKU97705.1"/>
    </source>
</evidence>
<sequence length="327" mass="35858">MMQPQASSWQLPPAMADSAASVDSAYNFIFWFSVVFTVVITGLILFFVQKYKRRKGVKSEPTGHFNKLEIFWTVTPSIFIIFLFHVGFSSWIHNATAAEGATEIRVHGKKWAWEFEYPGGSRTSDLHLEVNKPYKMIISSQDVLHSFFIPEFRLKRDAVPGQYSFIAFTPTVVGPAHVFCAEYCGTSHSGMLANVIVETPEQHKEFVATLGKKPKLCGTPAVECTVEKWGESLFVEKGCPTCHGMGGSGTIGGGKSPGPKLAGIFGQPQPISGGAPVMADENYIRESILKPNAKIVAGYNNVQMPTFAGSFTDDQLDAVISYVKSLK</sequence>
<evidence type="ECO:0000256" key="18">
    <source>
        <dbReference type="SAM" id="Phobius"/>
    </source>
</evidence>
<feature type="domain" description="Cytochrome oxidase subunit II copper A binding" evidence="19">
    <location>
        <begin position="99"/>
        <end position="209"/>
    </location>
</feature>
<evidence type="ECO:0000256" key="13">
    <source>
        <dbReference type="ARBA" id="ARBA00023136"/>
    </source>
</evidence>
<keyword evidence="10 18" id="KW-1133">Transmembrane helix</keyword>
<keyword evidence="4 15" id="KW-0349">Heme</keyword>
<dbReference type="Gene3D" id="1.10.760.10">
    <property type="entry name" value="Cytochrome c-like domain"/>
    <property type="match status" value="1"/>
</dbReference>
<dbReference type="Pfam" id="PF00116">
    <property type="entry name" value="COX2"/>
    <property type="match status" value="1"/>
</dbReference>
<dbReference type="AlphaFoldDB" id="A0A0K1PW12"/>
<dbReference type="InterPro" id="IPR001505">
    <property type="entry name" value="Copper_CuA"/>
</dbReference>
<dbReference type="PROSITE" id="PS50857">
    <property type="entry name" value="COX2_CUA"/>
    <property type="match status" value="1"/>
</dbReference>
<keyword evidence="23" id="KW-1185">Reference proteome</keyword>
<keyword evidence="12 17" id="KW-0186">Copper</keyword>
<dbReference type="GO" id="GO:0005507">
    <property type="term" value="F:copper ion binding"/>
    <property type="evidence" value="ECO:0007669"/>
    <property type="project" value="InterPro"/>
</dbReference>
<dbReference type="EMBL" id="CP012333">
    <property type="protein sequence ID" value="AKU97705.1"/>
    <property type="molecule type" value="Genomic_DNA"/>
</dbReference>
<dbReference type="GO" id="GO:0004129">
    <property type="term" value="F:cytochrome-c oxidase activity"/>
    <property type="evidence" value="ECO:0007669"/>
    <property type="project" value="UniProtKB-EC"/>
</dbReference>
<dbReference type="PANTHER" id="PTHR22888:SF9">
    <property type="entry name" value="CYTOCHROME C OXIDASE SUBUNIT 2"/>
    <property type="match status" value="1"/>
</dbReference>
<accession>A0A0K1PW12</accession>
<evidence type="ECO:0000256" key="1">
    <source>
        <dbReference type="ARBA" id="ARBA00004141"/>
    </source>
</evidence>
<evidence type="ECO:0000256" key="9">
    <source>
        <dbReference type="ARBA" id="ARBA00022982"/>
    </source>
</evidence>
<comment type="cofactor">
    <cofactor evidence="17">
        <name>Cu cation</name>
        <dbReference type="ChEBI" id="CHEBI:23378"/>
    </cofactor>
    <text evidence="17">Binds a copper A center.</text>
</comment>
<evidence type="ECO:0000256" key="4">
    <source>
        <dbReference type="ARBA" id="ARBA00022617"/>
    </source>
</evidence>
<evidence type="ECO:0000256" key="15">
    <source>
        <dbReference type="PROSITE-ProRule" id="PRU00433"/>
    </source>
</evidence>
<dbReference type="NCBIfam" id="TIGR02866">
    <property type="entry name" value="CoxB"/>
    <property type="match status" value="1"/>
</dbReference>